<dbReference type="InterPro" id="IPR050695">
    <property type="entry name" value="N-acetylmuramoyl_amidase_3"/>
</dbReference>
<dbReference type="CDD" id="cd02696">
    <property type="entry name" value="MurNAc-LAA"/>
    <property type="match status" value="1"/>
</dbReference>
<dbReference type="SMART" id="SM00646">
    <property type="entry name" value="Ami_3"/>
    <property type="match status" value="1"/>
</dbReference>
<dbReference type="Proteomes" id="UP000433652">
    <property type="component" value="Unassembled WGS sequence"/>
</dbReference>
<dbReference type="PANTHER" id="PTHR30404:SF0">
    <property type="entry name" value="N-ACETYLMURAMOYL-L-ALANINE AMIDASE AMIC"/>
    <property type="match status" value="1"/>
</dbReference>
<comment type="catalytic activity">
    <reaction evidence="1">
        <text>Hydrolyzes the link between N-acetylmuramoyl residues and L-amino acid residues in certain cell-wall glycopeptides.</text>
        <dbReference type="EC" id="3.5.1.28"/>
    </reaction>
</comment>
<dbReference type="InterPro" id="IPR002508">
    <property type="entry name" value="MurNAc-LAA_cat"/>
</dbReference>
<name>A0A6I4SW29_9SPHN</name>
<keyword evidence="3" id="KW-0378">Hydrolase</keyword>
<dbReference type="AlphaFoldDB" id="A0A6I4SW29"/>
<reference evidence="5 6" key="1">
    <citation type="submission" date="2019-12" db="EMBL/GenBank/DDBJ databases">
        <title>Genomic-based taxomic classification of the family Erythrobacteraceae.</title>
        <authorList>
            <person name="Xu L."/>
        </authorList>
    </citation>
    <scope>NUCLEOTIDE SEQUENCE [LARGE SCALE GENOMIC DNA]</scope>
    <source>
        <strain evidence="5 6">MCCC 1K01500</strain>
    </source>
</reference>
<dbReference type="Pfam" id="PF01520">
    <property type="entry name" value="Amidase_3"/>
    <property type="match status" value="1"/>
</dbReference>
<accession>A0A6I4SW29</accession>
<dbReference type="EC" id="3.5.1.28" evidence="2"/>
<feature type="domain" description="MurNAc-LAA" evidence="4">
    <location>
        <begin position="125"/>
        <end position="280"/>
    </location>
</feature>
<keyword evidence="6" id="KW-1185">Reference proteome</keyword>
<dbReference type="GO" id="GO:0008745">
    <property type="term" value="F:N-acetylmuramoyl-L-alanine amidase activity"/>
    <property type="evidence" value="ECO:0007669"/>
    <property type="project" value="UniProtKB-EC"/>
</dbReference>
<evidence type="ECO:0000259" key="4">
    <source>
        <dbReference type="SMART" id="SM00646"/>
    </source>
</evidence>
<dbReference type="OrthoDB" id="9806267at2"/>
<gene>
    <name evidence="5" type="ORF">GRI89_08345</name>
</gene>
<evidence type="ECO:0000256" key="3">
    <source>
        <dbReference type="ARBA" id="ARBA00022801"/>
    </source>
</evidence>
<sequence length="289" mass="30833">MWHRLQIAFVFLLPVALVGGLNLLGLAIPVPVLGRDYVIRIPLPEPGAHVGLPKIEGPQDASRPLVVIDAGHGGHDPGAVGEGFKEKTLALGLAKALRDELVREGGIRVALTRSDDTFLVLDERAEIARQLGADLFLSIHADSAGEKDQVTGASVYTLSDKASSEAAERFAARENSADTINGVALTGRSDAVNSILVDLAQRRTSGASAMFAGLIVREGDGVLQFHPQPRRSASLVVLRAPDVPSVLYESGFVTNKKDAERLSSPEGRERFAKVMSQAIRIYFARESGA</sequence>
<proteinExistence type="predicted"/>
<organism evidence="5 6">
    <name type="scientific">Croceibacterium salegens</name>
    <dbReference type="NCBI Taxonomy" id="1737568"/>
    <lineage>
        <taxon>Bacteria</taxon>
        <taxon>Pseudomonadati</taxon>
        <taxon>Pseudomonadota</taxon>
        <taxon>Alphaproteobacteria</taxon>
        <taxon>Sphingomonadales</taxon>
        <taxon>Erythrobacteraceae</taxon>
        <taxon>Croceibacterium</taxon>
    </lineage>
</organism>
<comment type="caution">
    <text evidence="5">The sequence shown here is derived from an EMBL/GenBank/DDBJ whole genome shotgun (WGS) entry which is preliminary data.</text>
</comment>
<protein>
    <recommendedName>
        <fullName evidence="2">N-acetylmuramoyl-L-alanine amidase</fullName>
        <ecNumber evidence="2">3.5.1.28</ecNumber>
    </recommendedName>
</protein>
<dbReference type="PANTHER" id="PTHR30404">
    <property type="entry name" value="N-ACETYLMURAMOYL-L-ALANINE AMIDASE"/>
    <property type="match status" value="1"/>
</dbReference>
<evidence type="ECO:0000313" key="6">
    <source>
        <dbReference type="Proteomes" id="UP000433652"/>
    </source>
</evidence>
<dbReference type="SUPFAM" id="SSF53187">
    <property type="entry name" value="Zn-dependent exopeptidases"/>
    <property type="match status" value="1"/>
</dbReference>
<evidence type="ECO:0000256" key="2">
    <source>
        <dbReference type="ARBA" id="ARBA00011901"/>
    </source>
</evidence>
<dbReference type="Gene3D" id="3.40.630.40">
    <property type="entry name" value="Zn-dependent exopeptidases"/>
    <property type="match status" value="1"/>
</dbReference>
<dbReference type="GO" id="GO:0009253">
    <property type="term" value="P:peptidoglycan catabolic process"/>
    <property type="evidence" value="ECO:0007669"/>
    <property type="project" value="InterPro"/>
</dbReference>
<dbReference type="GO" id="GO:0030288">
    <property type="term" value="C:outer membrane-bounded periplasmic space"/>
    <property type="evidence" value="ECO:0007669"/>
    <property type="project" value="TreeGrafter"/>
</dbReference>
<dbReference type="EMBL" id="WTYM01000036">
    <property type="protein sequence ID" value="MXO59549.1"/>
    <property type="molecule type" value="Genomic_DNA"/>
</dbReference>
<evidence type="ECO:0000256" key="1">
    <source>
        <dbReference type="ARBA" id="ARBA00001561"/>
    </source>
</evidence>
<evidence type="ECO:0000313" key="5">
    <source>
        <dbReference type="EMBL" id="MXO59549.1"/>
    </source>
</evidence>